<keyword evidence="5" id="KW-1185">Reference proteome</keyword>
<evidence type="ECO:0000259" key="2">
    <source>
        <dbReference type="PROSITE" id="PS50110"/>
    </source>
</evidence>
<dbReference type="InterPro" id="IPR011006">
    <property type="entry name" value="CheY-like_superfamily"/>
</dbReference>
<comment type="caution">
    <text evidence="4">The sequence shown here is derived from an EMBL/GenBank/DDBJ whole genome shotgun (WGS) entry which is preliminary data.</text>
</comment>
<organism evidence="4 5">
    <name type="scientific">Pontibacter locisalis</name>
    <dbReference type="NCBI Taxonomy" id="1719035"/>
    <lineage>
        <taxon>Bacteria</taxon>
        <taxon>Pseudomonadati</taxon>
        <taxon>Bacteroidota</taxon>
        <taxon>Cytophagia</taxon>
        <taxon>Cytophagales</taxon>
        <taxon>Hymenobacteraceae</taxon>
        <taxon>Pontibacter</taxon>
    </lineage>
</organism>
<dbReference type="Pfam" id="PF00072">
    <property type="entry name" value="Response_reg"/>
    <property type="match status" value="1"/>
</dbReference>
<evidence type="ECO:0000256" key="1">
    <source>
        <dbReference type="PROSITE-ProRule" id="PRU00169"/>
    </source>
</evidence>
<sequence length="235" mass="26924">MDDEPPAIKILKKYIDSVPQLDISGSCKNAFEALDLLTKERIDLIFLDIHMPKLIGTEMLKTLPHPPKVIFTTAYKDFAIEAFELDAVDYLLKPISFERFLKAVNKVLQINHPLPESPASTVSFVYFRADRKMIKVFLNEIQYIESFKDYVIIHMDNAPELRVKITLNHVEGMLPSNQFLRIHRSFIVSINKITAFTKTDVEIGRNELPIGKSFTNIFLKLTPNKSDLPSGMAER</sequence>
<name>A0ABW5IJB5_9BACT</name>
<accession>A0ABW5IJB5</accession>
<dbReference type="SMART" id="SM00850">
    <property type="entry name" value="LytTR"/>
    <property type="match status" value="1"/>
</dbReference>
<dbReference type="Gene3D" id="2.40.50.1020">
    <property type="entry name" value="LytTr DNA-binding domain"/>
    <property type="match status" value="1"/>
</dbReference>
<evidence type="ECO:0000259" key="3">
    <source>
        <dbReference type="PROSITE" id="PS50930"/>
    </source>
</evidence>
<feature type="domain" description="Response regulatory" evidence="2">
    <location>
        <begin position="1"/>
        <end position="108"/>
    </location>
</feature>
<dbReference type="PROSITE" id="PS50110">
    <property type="entry name" value="RESPONSE_REGULATORY"/>
    <property type="match status" value="1"/>
</dbReference>
<dbReference type="InterPro" id="IPR046947">
    <property type="entry name" value="LytR-like"/>
</dbReference>
<dbReference type="SUPFAM" id="SSF52172">
    <property type="entry name" value="CheY-like"/>
    <property type="match status" value="1"/>
</dbReference>
<dbReference type="PANTHER" id="PTHR37299:SF1">
    <property type="entry name" value="STAGE 0 SPORULATION PROTEIN A HOMOLOG"/>
    <property type="match status" value="1"/>
</dbReference>
<dbReference type="EMBL" id="JBHULU010000009">
    <property type="protein sequence ID" value="MFD2513368.1"/>
    <property type="molecule type" value="Genomic_DNA"/>
</dbReference>
<reference evidence="5" key="1">
    <citation type="journal article" date="2019" name="Int. J. Syst. Evol. Microbiol.">
        <title>The Global Catalogue of Microorganisms (GCM) 10K type strain sequencing project: providing services to taxonomists for standard genome sequencing and annotation.</title>
        <authorList>
            <consortium name="The Broad Institute Genomics Platform"/>
            <consortium name="The Broad Institute Genome Sequencing Center for Infectious Disease"/>
            <person name="Wu L."/>
            <person name="Ma J."/>
        </authorList>
    </citation>
    <scope>NUCLEOTIDE SEQUENCE [LARGE SCALE GENOMIC DNA]</scope>
    <source>
        <strain evidence="5">KCTC 42498</strain>
    </source>
</reference>
<dbReference type="Gene3D" id="3.40.50.2300">
    <property type="match status" value="1"/>
</dbReference>
<evidence type="ECO:0000313" key="4">
    <source>
        <dbReference type="EMBL" id="MFD2513368.1"/>
    </source>
</evidence>
<dbReference type="InterPro" id="IPR007492">
    <property type="entry name" value="LytTR_DNA-bd_dom"/>
</dbReference>
<gene>
    <name evidence="4" type="ORF">ACFSRY_05785</name>
</gene>
<dbReference type="RefSeq" id="WP_377503972.1">
    <property type="nucleotide sequence ID" value="NZ_JBHULU010000009.1"/>
</dbReference>
<dbReference type="SMART" id="SM00448">
    <property type="entry name" value="REC"/>
    <property type="match status" value="1"/>
</dbReference>
<dbReference type="Pfam" id="PF04397">
    <property type="entry name" value="LytTR"/>
    <property type="match status" value="1"/>
</dbReference>
<dbReference type="Proteomes" id="UP001597544">
    <property type="component" value="Unassembled WGS sequence"/>
</dbReference>
<feature type="modified residue" description="4-aspartylphosphate" evidence="1">
    <location>
        <position position="48"/>
    </location>
</feature>
<keyword evidence="1" id="KW-0597">Phosphoprotein</keyword>
<dbReference type="PANTHER" id="PTHR37299">
    <property type="entry name" value="TRANSCRIPTIONAL REGULATOR-RELATED"/>
    <property type="match status" value="1"/>
</dbReference>
<evidence type="ECO:0000313" key="5">
    <source>
        <dbReference type="Proteomes" id="UP001597544"/>
    </source>
</evidence>
<feature type="domain" description="HTH LytTR-type" evidence="3">
    <location>
        <begin position="125"/>
        <end position="193"/>
    </location>
</feature>
<proteinExistence type="predicted"/>
<dbReference type="PROSITE" id="PS50930">
    <property type="entry name" value="HTH_LYTTR"/>
    <property type="match status" value="1"/>
</dbReference>
<protein>
    <submittedName>
        <fullName evidence="4">LytR/AlgR family response regulator transcription factor</fullName>
    </submittedName>
</protein>
<dbReference type="InterPro" id="IPR001789">
    <property type="entry name" value="Sig_transdc_resp-reg_receiver"/>
</dbReference>